<feature type="chain" id="PRO_5013087664" evidence="4">
    <location>
        <begin position="27"/>
        <end position="768"/>
    </location>
</feature>
<dbReference type="GO" id="GO:0000272">
    <property type="term" value="P:polysaccharide catabolic process"/>
    <property type="evidence" value="ECO:0007669"/>
    <property type="project" value="TreeGrafter"/>
</dbReference>
<proteinExistence type="inferred from homology"/>
<dbReference type="PANTHER" id="PTHR43576:SF3">
    <property type="entry name" value="ALPHA-L-ARABINOFURANOSIDASE C"/>
    <property type="match status" value="1"/>
</dbReference>
<dbReference type="STRING" id="1123071.SAMN02745181_1897"/>
<dbReference type="InterPro" id="IPR017853">
    <property type="entry name" value="GH"/>
</dbReference>
<accession>A0A1M6IRV2</accession>
<gene>
    <name evidence="6" type="ORF">SAMN02745181_1897</name>
</gene>
<protein>
    <submittedName>
        <fullName evidence="6">Glycosyl hydrolases family 39</fullName>
    </submittedName>
</protein>
<dbReference type="AlphaFoldDB" id="A0A1M6IRV2"/>
<feature type="domain" description="Glycosyl hydrolases family 39 N-terminal catalytic" evidence="5">
    <location>
        <begin position="207"/>
        <end position="403"/>
    </location>
</feature>
<evidence type="ECO:0000313" key="6">
    <source>
        <dbReference type="EMBL" id="SHJ37172.1"/>
    </source>
</evidence>
<evidence type="ECO:0000256" key="1">
    <source>
        <dbReference type="ARBA" id="ARBA00008875"/>
    </source>
</evidence>
<keyword evidence="3" id="KW-0326">Glycosidase</keyword>
<organism evidence="6 7">
    <name type="scientific">Rubritalea squalenifaciens DSM 18772</name>
    <dbReference type="NCBI Taxonomy" id="1123071"/>
    <lineage>
        <taxon>Bacteria</taxon>
        <taxon>Pseudomonadati</taxon>
        <taxon>Verrucomicrobiota</taxon>
        <taxon>Verrucomicrobiia</taxon>
        <taxon>Verrucomicrobiales</taxon>
        <taxon>Rubritaleaceae</taxon>
        <taxon>Rubritalea</taxon>
    </lineage>
</organism>
<dbReference type="InterPro" id="IPR049166">
    <property type="entry name" value="GH39_cat"/>
</dbReference>
<comment type="similarity">
    <text evidence="1">Belongs to the glycosyl hydrolase 39 family.</text>
</comment>
<evidence type="ECO:0000313" key="7">
    <source>
        <dbReference type="Proteomes" id="UP000184510"/>
    </source>
</evidence>
<evidence type="ECO:0000256" key="2">
    <source>
        <dbReference type="ARBA" id="ARBA00022801"/>
    </source>
</evidence>
<evidence type="ECO:0000256" key="3">
    <source>
        <dbReference type="ARBA" id="ARBA00023295"/>
    </source>
</evidence>
<keyword evidence="2 6" id="KW-0378">Hydrolase</keyword>
<dbReference type="PANTHER" id="PTHR43576">
    <property type="entry name" value="ALPHA-L-ARABINOFURANOSIDASE C-RELATED"/>
    <property type="match status" value="1"/>
</dbReference>
<dbReference type="Proteomes" id="UP000184510">
    <property type="component" value="Unassembled WGS sequence"/>
</dbReference>
<dbReference type="SUPFAM" id="SSF51445">
    <property type="entry name" value="(Trans)glycosidases"/>
    <property type="match status" value="1"/>
</dbReference>
<dbReference type="OrthoDB" id="9758333at2"/>
<dbReference type="RefSeq" id="WP_143183475.1">
    <property type="nucleotide sequence ID" value="NZ_FQYR01000003.1"/>
</dbReference>
<evidence type="ECO:0000259" key="5">
    <source>
        <dbReference type="Pfam" id="PF01229"/>
    </source>
</evidence>
<feature type="signal peptide" evidence="4">
    <location>
        <begin position="1"/>
        <end position="26"/>
    </location>
</feature>
<reference evidence="6 7" key="1">
    <citation type="submission" date="2016-11" db="EMBL/GenBank/DDBJ databases">
        <authorList>
            <person name="Jaros S."/>
            <person name="Januszkiewicz K."/>
            <person name="Wedrychowicz H."/>
        </authorList>
    </citation>
    <scope>NUCLEOTIDE SEQUENCE [LARGE SCALE GENOMIC DNA]</scope>
    <source>
        <strain evidence="6 7">DSM 18772</strain>
    </source>
</reference>
<dbReference type="InParanoid" id="A0A1M6IRV2"/>
<evidence type="ECO:0000256" key="4">
    <source>
        <dbReference type="SAM" id="SignalP"/>
    </source>
</evidence>
<sequence>MPKTHNSIPFLTALVASTLFSTFATAEKKAATITVYPDEVIAKTVPNRLLGTNIGLWYTNDQLGELAVNGDFKNWKPGIIRIPGGSWSDEYFWNGNGVRTSDGFNQHKAGPQGWQIDFSEYKPGFRINHDNTLHDFHGNTDVLSLHQFIQKQGTDGIVTVNAGTGSAKLAAEWVRWANITNQFNVKYWEIGNELEGSWEAGNTRPDGSKMDAKKYAQIYLEFAKAMKAVDPTIKIGGPTSASDSIPYVEELLKTAGEQVDFISFHTYPVDGRTKELSAIMDQASRLSGAVEKTRAWIREYQPKRADEIEIGITEWHIQVHETDNTCNIISALWSAKFIGEMFANRVDFANQWDVFSTTDHGGHGLFDPESLQLPRGAYWAFWLWSNKLGKQLVRSELTGSRDVICYATMKDGKPALLLINQSRENYVPTIIHTKGNSFDSASSTEISYRNYVWDPYKQAPVWSVRPQDKSVEAQGTSVSLTLSPLSATVVNLGTSSNKISAATTSATPDILLPSNHPSDLNLETLLLLKSEDSQLPFLGEEQTVHINIQGPLKASQAKIKMDQPASQITLIPTGPGVAKITLTCGETSTTKSILIQDVKVAKKVLWTYPDKGQVEAMKSHFQSLHNRSEARRNEDVLEIKLDHIQPRNKQNYLLQINPLKVDFNKSSIAGVTSWVQVSDSLKNAPPGATLQIVMQSETNHWMLLKEIPLRDLSNKEGQPSIIEAITNDPDMLKAMSHAYSLIYLVKSPVKLEGSIYIDDLGFITRNNS</sequence>
<keyword evidence="7" id="KW-1185">Reference proteome</keyword>
<dbReference type="GO" id="GO:0016798">
    <property type="term" value="F:hydrolase activity, acting on glycosyl bonds"/>
    <property type="evidence" value="ECO:0007669"/>
    <property type="project" value="UniProtKB-KW"/>
</dbReference>
<dbReference type="Gene3D" id="3.20.20.80">
    <property type="entry name" value="Glycosidases"/>
    <property type="match status" value="1"/>
</dbReference>
<keyword evidence="4" id="KW-0732">Signal</keyword>
<name>A0A1M6IRV2_9BACT</name>
<dbReference type="EMBL" id="FQYR01000003">
    <property type="protein sequence ID" value="SHJ37172.1"/>
    <property type="molecule type" value="Genomic_DNA"/>
</dbReference>
<dbReference type="Pfam" id="PF01229">
    <property type="entry name" value="Glyco_hydro_39"/>
    <property type="match status" value="1"/>
</dbReference>